<dbReference type="Proteomes" id="UP000515135">
    <property type="component" value="Unplaced"/>
</dbReference>
<reference evidence="4" key="1">
    <citation type="submission" date="2025-08" db="UniProtKB">
        <authorList>
            <consortium name="RefSeq"/>
        </authorList>
    </citation>
    <scope>IDENTIFICATION</scope>
    <source>
        <tissue evidence="4">Gonad</tissue>
    </source>
</reference>
<dbReference type="SUPFAM" id="SSF52266">
    <property type="entry name" value="SGNH hydrolase"/>
    <property type="match status" value="1"/>
</dbReference>
<proteinExistence type="inferred from homology"/>
<dbReference type="PANTHER" id="PTHR16165">
    <property type="entry name" value="NXPE FAMILY MEMBER"/>
    <property type="match status" value="1"/>
</dbReference>
<dbReference type="OrthoDB" id="5950832at2759"/>
<protein>
    <submittedName>
        <fullName evidence="4">NXPE family member 3-like</fullName>
    </submittedName>
</protein>
<dbReference type="InterPro" id="IPR013783">
    <property type="entry name" value="Ig-like_fold"/>
</dbReference>
<sequence length="548" mass="62008">MGAAVYLFLGRVIEQSWRLSTQPVQTPPHVSRNIFLNSSQYKTTPEEEGARLSSLLQEFSGSYRDIPPGNDTTTSAEFTQFHIVNPGSVFRVGDVLFVTIRAMDIFNREKTHGGDFFRAKIYTEKTKSSAPGRVRDYGNGTYGVTFRLLWEGDVTVSVRMIHTSSAVRVMKLVAENFPFNRSRYQRKYIYGNKSSVSWCSLNLNDLKDPLDDGICDFSDSYAGVQWFCQKPRDVTCEQSVFHRHNGALTLDNLGLTEEEMGHFKLRVTKTGNGLEAIKATIQGKNTTVKVTANFPGASREEELPSCVPGLPAPVPSGYYRNGRWVSRICATTKLAPLEYKKCLQNKTIDFLGDSTLRQWIEFLAKLLDMDRIPDPYFTSDTVGPERFMEPTWNISSRYQSHGPPVKTLVWSNASVMSSLVRVIDNIAGGPNRVVVITLGMHFSNHPLDVFIRRARAVRDAILRLLSRQPETIIVMKTPNTSSSRSFYYTDDWSLFQMYLVMKEIFSGLSVVFVDAWEMTDCQFHEDNIHPPNDVIGEEVAYMLAYVCV</sequence>
<evidence type="ECO:0000313" key="4">
    <source>
        <dbReference type="RefSeq" id="XP_019614371.1"/>
    </source>
</evidence>
<dbReference type="Gene3D" id="2.60.40.10">
    <property type="entry name" value="Immunoglobulins"/>
    <property type="match status" value="1"/>
</dbReference>
<dbReference type="GeneID" id="109462280"/>
<dbReference type="SUPFAM" id="SSF81296">
    <property type="entry name" value="E set domains"/>
    <property type="match status" value="1"/>
</dbReference>
<dbReference type="AlphaFoldDB" id="A0A6P4YBZ0"/>
<organism evidence="3 4">
    <name type="scientific">Branchiostoma belcheri</name>
    <name type="common">Amphioxus</name>
    <dbReference type="NCBI Taxonomy" id="7741"/>
    <lineage>
        <taxon>Eukaryota</taxon>
        <taxon>Metazoa</taxon>
        <taxon>Chordata</taxon>
        <taxon>Cephalochordata</taxon>
        <taxon>Leptocardii</taxon>
        <taxon>Amphioxiformes</taxon>
        <taxon>Branchiostomatidae</taxon>
        <taxon>Branchiostoma</taxon>
    </lineage>
</organism>
<dbReference type="InterPro" id="IPR057106">
    <property type="entry name" value="NXPE4_C"/>
</dbReference>
<dbReference type="Pfam" id="PF06312">
    <property type="entry name" value="Neurexophilin"/>
    <property type="match status" value="1"/>
</dbReference>
<evidence type="ECO:0000259" key="2">
    <source>
        <dbReference type="Pfam" id="PF24536"/>
    </source>
</evidence>
<feature type="domain" description="NXPE C-terminal" evidence="2">
    <location>
        <begin position="324"/>
        <end position="547"/>
    </location>
</feature>
<dbReference type="PANTHER" id="PTHR16165:SF5">
    <property type="entry name" value="NXPE FAMILY MEMBER 3"/>
    <property type="match status" value="1"/>
</dbReference>
<evidence type="ECO:0000313" key="3">
    <source>
        <dbReference type="Proteomes" id="UP000515135"/>
    </source>
</evidence>
<accession>A0A6P4YBZ0</accession>
<keyword evidence="3" id="KW-1185">Reference proteome</keyword>
<gene>
    <name evidence="4" type="primary">LOC109462280</name>
</gene>
<dbReference type="InterPro" id="IPR014756">
    <property type="entry name" value="Ig_E-set"/>
</dbReference>
<dbReference type="KEGG" id="bbel:109462280"/>
<name>A0A6P4YBZ0_BRABE</name>
<dbReference type="Pfam" id="PF24536">
    <property type="entry name" value="NXPE4_C"/>
    <property type="match status" value="1"/>
</dbReference>
<dbReference type="RefSeq" id="XP_019614371.1">
    <property type="nucleotide sequence ID" value="XM_019758812.1"/>
</dbReference>
<dbReference type="InterPro" id="IPR026845">
    <property type="entry name" value="NXPH/NXPE"/>
</dbReference>
<comment type="similarity">
    <text evidence="1">Belongs to the NXPE family.</text>
</comment>
<evidence type="ECO:0000256" key="1">
    <source>
        <dbReference type="ARBA" id="ARBA00005431"/>
    </source>
</evidence>